<protein>
    <submittedName>
        <fullName evidence="2">Nitrate ABC transporter substrate-binding protein</fullName>
    </submittedName>
</protein>
<dbReference type="HOGENOM" id="CLU_028871_5_0_7"/>
<feature type="domain" description="SsuA/THI5-like" evidence="1">
    <location>
        <begin position="53"/>
        <end position="280"/>
    </location>
</feature>
<keyword evidence="3" id="KW-1185">Reference proteome</keyword>
<evidence type="ECO:0000259" key="1">
    <source>
        <dbReference type="Pfam" id="PF09084"/>
    </source>
</evidence>
<evidence type="ECO:0000313" key="2">
    <source>
        <dbReference type="EMBL" id="AJE02172.1"/>
    </source>
</evidence>
<proteinExistence type="predicted"/>
<dbReference type="SUPFAM" id="SSF53850">
    <property type="entry name" value="Periplasmic binding protein-like II"/>
    <property type="match status" value="1"/>
</dbReference>
<dbReference type="KEGG" id="gpi:GPICK_01185"/>
<dbReference type="Gene3D" id="3.40.190.10">
    <property type="entry name" value="Periplasmic binding protein-like II"/>
    <property type="match status" value="2"/>
</dbReference>
<dbReference type="RefSeq" id="WP_039739785.1">
    <property type="nucleotide sequence ID" value="NZ_CP009788.1"/>
</dbReference>
<dbReference type="EMBL" id="CP009788">
    <property type="protein sequence ID" value="AJE02172.1"/>
    <property type="molecule type" value="Genomic_DNA"/>
</dbReference>
<gene>
    <name evidence="2" type="ORF">GPICK_01185</name>
</gene>
<dbReference type="STRING" id="345632.GPICK_01185"/>
<dbReference type="InterPro" id="IPR015168">
    <property type="entry name" value="SsuA/THI5"/>
</dbReference>
<accession>A0A0B5B6K8</accession>
<dbReference type="OrthoDB" id="8877897at2"/>
<dbReference type="Pfam" id="PF09084">
    <property type="entry name" value="NMT1"/>
    <property type="match status" value="1"/>
</dbReference>
<sequence>MSMRRDWTKWLGGGAVLALVAAFGVGGSSRKVEAQPDKSPFVIKTWTAKDCSVTPWVVSDRLGFFAEEGIRIQYTGETQPPLQIPSILRGDNDVRSFHPNTIAVAKAGGAKITGVAEGDIEPTDKRIEPKFRHMWWFVNPKKHPNVKSFADLKNLPGKIKISTITNNICADFATNLLADKYGIPRSKIEWVTMPDVQAIQALKQGLLDVSEVHPPFYKGMADAGARKIADTSETGLGAAAGITYYVFRDDFIKKHPDKVAAFTRAIVKGQRWANHNPEKAAKLTEEAIGVPVNGYHYYSESLKVDEKLATRWIKDLEDNRVIPRGKVSAANLVTHDIEKINNGRK</sequence>
<dbReference type="PANTHER" id="PTHR30024">
    <property type="entry name" value="ALIPHATIC SULFONATES-BINDING PROTEIN-RELATED"/>
    <property type="match status" value="1"/>
</dbReference>
<dbReference type="AlphaFoldDB" id="A0A0B5B6K8"/>
<organism evidence="2 3">
    <name type="scientific">Geobacter pickeringii</name>
    <dbReference type="NCBI Taxonomy" id="345632"/>
    <lineage>
        <taxon>Bacteria</taxon>
        <taxon>Pseudomonadati</taxon>
        <taxon>Thermodesulfobacteriota</taxon>
        <taxon>Desulfuromonadia</taxon>
        <taxon>Geobacterales</taxon>
        <taxon>Geobacteraceae</taxon>
        <taxon>Geobacter</taxon>
    </lineage>
</organism>
<dbReference type="Proteomes" id="UP000057609">
    <property type="component" value="Chromosome"/>
</dbReference>
<evidence type="ECO:0000313" key="3">
    <source>
        <dbReference type="Proteomes" id="UP000057609"/>
    </source>
</evidence>
<name>A0A0B5B6K8_9BACT</name>
<reference evidence="2 3" key="1">
    <citation type="journal article" date="2015" name="Genome Announc.">
        <title>Complete Genome of Geobacter pickeringii G13T, a Metal-Reducing Isolate from Sedimentary Kaolin Deposits.</title>
        <authorList>
            <person name="Badalamenti J.P."/>
            <person name="Bond D.R."/>
        </authorList>
    </citation>
    <scope>NUCLEOTIDE SEQUENCE [LARGE SCALE GENOMIC DNA]</scope>
    <source>
        <strain evidence="2 3">G13</strain>
    </source>
</reference>